<feature type="region of interest" description="Disordered" evidence="1">
    <location>
        <begin position="476"/>
        <end position="511"/>
    </location>
</feature>
<evidence type="ECO:0000313" key="4">
    <source>
        <dbReference type="EMBL" id="SEM00019.1"/>
    </source>
</evidence>
<dbReference type="GO" id="GO:0015920">
    <property type="term" value="P:lipopolysaccharide transport"/>
    <property type="evidence" value="ECO:0007669"/>
    <property type="project" value="InterPro"/>
</dbReference>
<protein>
    <submittedName>
        <fullName evidence="4">LPS-assembly protein</fullName>
    </submittedName>
</protein>
<dbReference type="GO" id="GO:0043165">
    <property type="term" value="P:Gram-negative-bacterium-type cell outer membrane assembly"/>
    <property type="evidence" value="ECO:0007669"/>
    <property type="project" value="InterPro"/>
</dbReference>
<dbReference type="Proteomes" id="UP000182719">
    <property type="component" value="Unassembled WGS sequence"/>
</dbReference>
<name>A0A1H7UTD2_STIAU</name>
<proteinExistence type="inferred from homology"/>
<keyword evidence="2" id="KW-0732">Signal</keyword>
<dbReference type="GO" id="GO:0009279">
    <property type="term" value="C:cell outer membrane"/>
    <property type="evidence" value="ECO:0007669"/>
    <property type="project" value="InterPro"/>
</dbReference>
<reference evidence="5" key="1">
    <citation type="submission" date="2016-10" db="EMBL/GenBank/DDBJ databases">
        <authorList>
            <person name="Varghese N."/>
            <person name="Submissions S."/>
        </authorList>
    </citation>
    <scope>NUCLEOTIDE SEQUENCE [LARGE SCALE GENOMIC DNA]</scope>
    <source>
        <strain evidence="5">DSM 17044</strain>
    </source>
</reference>
<sequence length="849" mass="92898">MSLLLPLTLALLVSAQTPASTPFQLPNGETVEVTADHVVYEPDRQRVTAQGHTQVRTAGALLRADALTYEPGARKVSATGNVMFVSGEFAAVAEAVTLDLESNEAIAQGGLFMQKRNVTPEALATAQTPQQLREMGETPVLMRGTRIQRTDTHTFEVDGIAFTPCACGKDAPDWRIEAQRASVITGERAILTWPVIYIHSVPVFALPWLYLPLSDRRTGLLMPRPGISSLNGFSIEQPLFITLGRSYDVTLSPGYYTGASKETHDLGNGTLREEPRYQGIRGPRLVTEFRYVPSVNTRGRATLGFLYDLQPLRDPRTGAFFRQGNAPQGEALTGARGLRGEASWQHIQEMGHGFSNRVEASLVSDGVFTRDLVADVVARENQYLRSTASLSHRGEDHFAGLEVALRQDIRWGYSFFREDRVPAAADPLRPVLQGPRTFQKLPALTLSLPERRLGERWVVGMRMEFSRLSPLRSRFGDEGEDGRFEASGLQTVTGPDGAPQGLPDPAQANGRFDASDREARDRLDLFPRLSTSFGWGPYARVTPTVALRQDLYAGEVSGRTAQRGYPLADLQVDSELARNFVRGETTFRHTLMPSVRLRYVPGVWGGVPPPGASPGRPPQRYDEIDAALPVGPEGEDEGFLHAVVEVTQSLQRKQGLAVTEPLRLQLGQGFDLTRYAPTWRGAGRQEAPVLRDTFGRLLARVGIFGAGILARYDTRSTRVSQLSADFSVDNGRGDALYARYDDLLAVGSDRLRRGIDTLVGPSSESRARAQLLTAGGRLTLGIGLGLRYEALVQPLVKEQSPLTQQTLGVSYGPDCGCWRLEGVATLRRGQNLPDFGFNFSVASFGALGS</sequence>
<dbReference type="GO" id="GO:1990351">
    <property type="term" value="C:transporter complex"/>
    <property type="evidence" value="ECO:0007669"/>
    <property type="project" value="TreeGrafter"/>
</dbReference>
<dbReference type="HAMAP" id="MF_01411">
    <property type="entry name" value="LPS_assembly_LptD"/>
    <property type="match status" value="1"/>
</dbReference>
<organism evidence="4 5">
    <name type="scientific">Stigmatella aurantiaca</name>
    <dbReference type="NCBI Taxonomy" id="41"/>
    <lineage>
        <taxon>Bacteria</taxon>
        <taxon>Pseudomonadati</taxon>
        <taxon>Myxococcota</taxon>
        <taxon>Myxococcia</taxon>
        <taxon>Myxococcales</taxon>
        <taxon>Cystobacterineae</taxon>
        <taxon>Archangiaceae</taxon>
        <taxon>Stigmatella</taxon>
    </lineage>
</organism>
<accession>A0A1H7UTD2</accession>
<dbReference type="InterPro" id="IPR020889">
    <property type="entry name" value="LipoPS_assembly_LptD"/>
</dbReference>
<feature type="chain" id="PRO_5039892440" evidence="2">
    <location>
        <begin position="20"/>
        <end position="849"/>
    </location>
</feature>
<dbReference type="AlphaFoldDB" id="A0A1H7UTD2"/>
<dbReference type="InterPro" id="IPR007543">
    <property type="entry name" value="LptD_C"/>
</dbReference>
<evidence type="ECO:0000256" key="2">
    <source>
        <dbReference type="SAM" id="SignalP"/>
    </source>
</evidence>
<dbReference type="PANTHER" id="PTHR30189:SF1">
    <property type="entry name" value="LPS-ASSEMBLY PROTEIN LPTD"/>
    <property type="match status" value="1"/>
</dbReference>
<dbReference type="PANTHER" id="PTHR30189">
    <property type="entry name" value="LPS-ASSEMBLY PROTEIN"/>
    <property type="match status" value="1"/>
</dbReference>
<gene>
    <name evidence="4" type="ORF">SAMN05444354_110180</name>
</gene>
<dbReference type="InterPro" id="IPR050218">
    <property type="entry name" value="LptD"/>
</dbReference>
<keyword evidence="5" id="KW-1185">Reference proteome</keyword>
<dbReference type="EMBL" id="FOAP01000010">
    <property type="protein sequence ID" value="SEM00019.1"/>
    <property type="molecule type" value="Genomic_DNA"/>
</dbReference>
<evidence type="ECO:0000259" key="3">
    <source>
        <dbReference type="Pfam" id="PF04453"/>
    </source>
</evidence>
<evidence type="ECO:0000256" key="1">
    <source>
        <dbReference type="SAM" id="MobiDB-lite"/>
    </source>
</evidence>
<dbReference type="Pfam" id="PF04453">
    <property type="entry name" value="LptD"/>
    <property type="match status" value="1"/>
</dbReference>
<feature type="domain" description="LptD C-terminal" evidence="3">
    <location>
        <begin position="339"/>
        <end position="601"/>
    </location>
</feature>
<dbReference type="Gene3D" id="2.60.450.10">
    <property type="entry name" value="Lipopolysaccharide (LPS) transport protein A like domain"/>
    <property type="match status" value="1"/>
</dbReference>
<feature type="signal peptide" evidence="2">
    <location>
        <begin position="1"/>
        <end position="19"/>
    </location>
</feature>
<dbReference type="RefSeq" id="WP_075008139.1">
    <property type="nucleotide sequence ID" value="NZ_FOAP01000010.1"/>
</dbReference>
<evidence type="ECO:0000313" key="5">
    <source>
        <dbReference type="Proteomes" id="UP000182719"/>
    </source>
</evidence>
<dbReference type="OrthoDB" id="9760225at2"/>